<evidence type="ECO:0000256" key="3">
    <source>
        <dbReference type="ARBA" id="ARBA00023125"/>
    </source>
</evidence>
<feature type="DNA-binding region" description="OmpR/PhoB-type" evidence="7">
    <location>
        <begin position="126"/>
        <end position="222"/>
    </location>
</feature>
<protein>
    <recommendedName>
        <fullName evidence="1">Stage 0 sporulation protein A homolog</fullName>
    </recommendedName>
</protein>
<feature type="domain" description="OmpR/PhoB-type" evidence="9">
    <location>
        <begin position="126"/>
        <end position="222"/>
    </location>
</feature>
<organism evidence="10 11">
    <name type="scientific">Candidatus Scybalomonas excrementavium</name>
    <dbReference type="NCBI Taxonomy" id="2840943"/>
    <lineage>
        <taxon>Bacteria</taxon>
        <taxon>Bacillati</taxon>
        <taxon>Bacillota</taxon>
        <taxon>Clostridia</taxon>
        <taxon>Lachnospirales</taxon>
        <taxon>Lachnospiraceae</taxon>
        <taxon>Lachnospiraceae incertae sedis</taxon>
        <taxon>Candidatus Scybalomonas</taxon>
    </lineage>
</organism>
<dbReference type="GO" id="GO:0006355">
    <property type="term" value="P:regulation of DNA-templated transcription"/>
    <property type="evidence" value="ECO:0007669"/>
    <property type="project" value="InterPro"/>
</dbReference>
<dbReference type="AlphaFoldDB" id="A0A9D9I0G2"/>
<comment type="function">
    <text evidence="5">May play the central regulatory role in sporulation. It may be an element of the effector pathway responsible for the activation of sporulation genes in response to nutritional stress. Spo0A may act in concert with spo0H (a sigma factor) to control the expression of some genes that are critical to the sporulation process.</text>
</comment>
<dbReference type="Gene3D" id="3.40.50.2300">
    <property type="match status" value="1"/>
</dbReference>
<dbReference type="PANTHER" id="PTHR48111:SF43">
    <property type="entry name" value="STAGE 0 SPORULATION PROTEIN A HOMOLOG"/>
    <property type="match status" value="1"/>
</dbReference>
<feature type="domain" description="Response regulatory" evidence="8">
    <location>
        <begin position="3"/>
        <end position="116"/>
    </location>
</feature>
<dbReference type="Pfam" id="PF00072">
    <property type="entry name" value="Response_reg"/>
    <property type="match status" value="1"/>
</dbReference>
<evidence type="ECO:0000259" key="9">
    <source>
        <dbReference type="PROSITE" id="PS51755"/>
    </source>
</evidence>
<dbReference type="GO" id="GO:0000156">
    <property type="term" value="F:phosphorelay response regulator activity"/>
    <property type="evidence" value="ECO:0007669"/>
    <property type="project" value="TreeGrafter"/>
</dbReference>
<keyword evidence="6" id="KW-0597">Phosphoprotein</keyword>
<dbReference type="SUPFAM" id="SSF52172">
    <property type="entry name" value="CheY-like"/>
    <property type="match status" value="1"/>
</dbReference>
<dbReference type="Proteomes" id="UP000823618">
    <property type="component" value="Unassembled WGS sequence"/>
</dbReference>
<comment type="caution">
    <text evidence="10">The sequence shown here is derived from an EMBL/GenBank/DDBJ whole genome shotgun (WGS) entry which is preliminary data.</text>
</comment>
<dbReference type="GO" id="GO:0000976">
    <property type="term" value="F:transcription cis-regulatory region binding"/>
    <property type="evidence" value="ECO:0007669"/>
    <property type="project" value="TreeGrafter"/>
</dbReference>
<dbReference type="InterPro" id="IPR011006">
    <property type="entry name" value="CheY-like_superfamily"/>
</dbReference>
<dbReference type="Pfam" id="PF00486">
    <property type="entry name" value="Trans_reg_C"/>
    <property type="match status" value="1"/>
</dbReference>
<evidence type="ECO:0000256" key="6">
    <source>
        <dbReference type="PROSITE-ProRule" id="PRU00169"/>
    </source>
</evidence>
<evidence type="ECO:0000313" key="10">
    <source>
        <dbReference type="EMBL" id="MBO8462969.1"/>
    </source>
</evidence>
<dbReference type="SMART" id="SM00862">
    <property type="entry name" value="Trans_reg_C"/>
    <property type="match status" value="1"/>
</dbReference>
<keyword evidence="3 7" id="KW-0238">DNA-binding</keyword>
<proteinExistence type="predicted"/>
<reference evidence="10" key="1">
    <citation type="submission" date="2020-10" db="EMBL/GenBank/DDBJ databases">
        <authorList>
            <person name="Gilroy R."/>
        </authorList>
    </citation>
    <scope>NUCLEOTIDE SEQUENCE</scope>
    <source>
        <strain evidence="10">E3-2379</strain>
    </source>
</reference>
<dbReference type="SMART" id="SM00448">
    <property type="entry name" value="REC"/>
    <property type="match status" value="1"/>
</dbReference>
<keyword evidence="4" id="KW-0804">Transcription</keyword>
<dbReference type="InterPro" id="IPR039420">
    <property type="entry name" value="WalR-like"/>
</dbReference>
<gene>
    <name evidence="10" type="ORF">IAC13_03440</name>
</gene>
<evidence type="ECO:0000256" key="5">
    <source>
        <dbReference type="ARBA" id="ARBA00024867"/>
    </source>
</evidence>
<accession>A0A9D9I0G2</accession>
<evidence type="ECO:0000256" key="7">
    <source>
        <dbReference type="PROSITE-ProRule" id="PRU01091"/>
    </source>
</evidence>
<name>A0A9D9I0G2_9FIRM</name>
<dbReference type="CDD" id="cd00383">
    <property type="entry name" value="trans_reg_C"/>
    <property type="match status" value="1"/>
</dbReference>
<dbReference type="InterPro" id="IPR001867">
    <property type="entry name" value="OmpR/PhoB-type_DNA-bd"/>
</dbReference>
<dbReference type="EMBL" id="JADIML010000095">
    <property type="protein sequence ID" value="MBO8462969.1"/>
    <property type="molecule type" value="Genomic_DNA"/>
</dbReference>
<dbReference type="GO" id="GO:0032993">
    <property type="term" value="C:protein-DNA complex"/>
    <property type="evidence" value="ECO:0007669"/>
    <property type="project" value="TreeGrafter"/>
</dbReference>
<keyword evidence="2" id="KW-0805">Transcription regulation</keyword>
<dbReference type="GO" id="GO:0005829">
    <property type="term" value="C:cytosol"/>
    <property type="evidence" value="ECO:0007669"/>
    <property type="project" value="TreeGrafter"/>
</dbReference>
<dbReference type="PROSITE" id="PS51755">
    <property type="entry name" value="OMPR_PHOB"/>
    <property type="match status" value="1"/>
</dbReference>
<reference evidence="10" key="2">
    <citation type="journal article" date="2021" name="PeerJ">
        <title>Extensive microbial diversity within the chicken gut microbiome revealed by metagenomics and culture.</title>
        <authorList>
            <person name="Gilroy R."/>
            <person name="Ravi A."/>
            <person name="Getino M."/>
            <person name="Pursley I."/>
            <person name="Horton D.L."/>
            <person name="Alikhan N.F."/>
            <person name="Baker D."/>
            <person name="Gharbi K."/>
            <person name="Hall N."/>
            <person name="Watson M."/>
            <person name="Adriaenssens E.M."/>
            <person name="Foster-Nyarko E."/>
            <person name="Jarju S."/>
            <person name="Secka A."/>
            <person name="Antonio M."/>
            <person name="Oren A."/>
            <person name="Chaudhuri R.R."/>
            <person name="La Ragione R."/>
            <person name="Hildebrand F."/>
            <person name="Pallen M.J."/>
        </authorList>
    </citation>
    <scope>NUCLEOTIDE SEQUENCE</scope>
    <source>
        <strain evidence="10">E3-2379</strain>
    </source>
</reference>
<dbReference type="InterPro" id="IPR001789">
    <property type="entry name" value="Sig_transdc_resp-reg_receiver"/>
</dbReference>
<evidence type="ECO:0000313" key="11">
    <source>
        <dbReference type="Proteomes" id="UP000823618"/>
    </source>
</evidence>
<dbReference type="Gene3D" id="1.10.10.10">
    <property type="entry name" value="Winged helix-like DNA-binding domain superfamily/Winged helix DNA-binding domain"/>
    <property type="match status" value="1"/>
</dbReference>
<dbReference type="PANTHER" id="PTHR48111">
    <property type="entry name" value="REGULATOR OF RPOS"/>
    <property type="match status" value="1"/>
</dbReference>
<sequence>MYRIMLIEDDQTIALAMKKFLESWNYKTICVEDFKDILGIFQRENPDLILMDLMLPYFNGFYWCEEIRKYSKVPIMFVSSASDNMNIVMAMSAGADDFIVKPVELTVLVAKIQALLRRTYDFVGKTEFLEQKGVRFYSEEHTIRYGDQTLELTKNESRILKILMENKGKIVERDRMMEALWQTDYYVDENTLSVNVNRLRKKLEQIGVYHFIQTKKGIGYGI</sequence>
<evidence type="ECO:0000259" key="8">
    <source>
        <dbReference type="PROSITE" id="PS50110"/>
    </source>
</evidence>
<evidence type="ECO:0000256" key="1">
    <source>
        <dbReference type="ARBA" id="ARBA00018672"/>
    </source>
</evidence>
<evidence type="ECO:0000256" key="2">
    <source>
        <dbReference type="ARBA" id="ARBA00023015"/>
    </source>
</evidence>
<evidence type="ECO:0000256" key="4">
    <source>
        <dbReference type="ARBA" id="ARBA00023163"/>
    </source>
</evidence>
<dbReference type="PROSITE" id="PS50110">
    <property type="entry name" value="RESPONSE_REGULATORY"/>
    <property type="match status" value="1"/>
</dbReference>
<dbReference type="InterPro" id="IPR036388">
    <property type="entry name" value="WH-like_DNA-bd_sf"/>
</dbReference>
<feature type="modified residue" description="4-aspartylphosphate" evidence="6">
    <location>
        <position position="52"/>
    </location>
</feature>